<keyword evidence="4" id="KW-0520">NAD</keyword>
<dbReference type="AlphaFoldDB" id="A0A9P6KUQ5"/>
<dbReference type="PRINTS" id="PR00080">
    <property type="entry name" value="SDRFAMILY"/>
</dbReference>
<keyword evidence="2" id="KW-0521">NADP</keyword>
<evidence type="ECO:0000313" key="7">
    <source>
        <dbReference type="Proteomes" id="UP000756921"/>
    </source>
</evidence>
<dbReference type="Gene3D" id="3.40.50.720">
    <property type="entry name" value="NAD(P)-binding Rossmann-like Domain"/>
    <property type="match status" value="1"/>
</dbReference>
<dbReference type="GO" id="GO:0016491">
    <property type="term" value="F:oxidoreductase activity"/>
    <property type="evidence" value="ECO:0007669"/>
    <property type="project" value="UniProtKB-KW"/>
</dbReference>
<dbReference type="FunFam" id="3.40.50.720:FF:000084">
    <property type="entry name" value="Short-chain dehydrogenase reductase"/>
    <property type="match status" value="1"/>
</dbReference>
<dbReference type="CDD" id="cd05233">
    <property type="entry name" value="SDR_c"/>
    <property type="match status" value="1"/>
</dbReference>
<keyword evidence="7" id="KW-1185">Reference proteome</keyword>
<dbReference type="SMART" id="SM00822">
    <property type="entry name" value="PKS_KR"/>
    <property type="match status" value="1"/>
</dbReference>
<comment type="similarity">
    <text evidence="1">Belongs to the short-chain dehydrogenases/reductases (SDR) family.</text>
</comment>
<dbReference type="PANTHER" id="PTHR24321:SF8">
    <property type="entry name" value="ESTRADIOL 17-BETA-DEHYDROGENASE 8-RELATED"/>
    <property type="match status" value="1"/>
</dbReference>
<accession>A0A9P6KUQ5</accession>
<proteinExistence type="inferred from homology"/>
<dbReference type="InterPro" id="IPR057326">
    <property type="entry name" value="KR_dom"/>
</dbReference>
<reference evidence="6" key="1">
    <citation type="journal article" date="2020" name="Mol. Plant Microbe Interact.">
        <title>Genome Sequence of the Biocontrol Agent Coniothyrium minitans strain Conio (IMI 134523).</title>
        <authorList>
            <person name="Patel D."/>
            <person name="Shittu T.A."/>
            <person name="Baroncelli R."/>
            <person name="Muthumeenakshi S."/>
            <person name="Osborne T.H."/>
            <person name="Janganan T.K."/>
            <person name="Sreenivasaprasad S."/>
        </authorList>
    </citation>
    <scope>NUCLEOTIDE SEQUENCE</scope>
    <source>
        <strain evidence="6">Conio</strain>
    </source>
</reference>
<evidence type="ECO:0000313" key="6">
    <source>
        <dbReference type="EMBL" id="KAF9739059.1"/>
    </source>
</evidence>
<keyword evidence="3" id="KW-0560">Oxidoreductase</keyword>
<dbReference type="PRINTS" id="PR00081">
    <property type="entry name" value="GDHRDH"/>
</dbReference>
<protein>
    <submittedName>
        <fullName evidence="6">Aba4 protein</fullName>
    </submittedName>
</protein>
<comment type="caution">
    <text evidence="6">The sequence shown here is derived from an EMBL/GenBank/DDBJ whole genome shotgun (WGS) entry which is preliminary data.</text>
</comment>
<evidence type="ECO:0000256" key="3">
    <source>
        <dbReference type="ARBA" id="ARBA00023002"/>
    </source>
</evidence>
<dbReference type="InterPro" id="IPR002347">
    <property type="entry name" value="SDR_fam"/>
</dbReference>
<dbReference type="InterPro" id="IPR020904">
    <property type="entry name" value="Sc_DH/Rdtase_CS"/>
</dbReference>
<feature type="domain" description="Ketoreductase" evidence="5">
    <location>
        <begin position="7"/>
        <end position="199"/>
    </location>
</feature>
<evidence type="ECO:0000256" key="4">
    <source>
        <dbReference type="ARBA" id="ARBA00023027"/>
    </source>
</evidence>
<dbReference type="PROSITE" id="PS00061">
    <property type="entry name" value="ADH_SHORT"/>
    <property type="match status" value="1"/>
</dbReference>
<dbReference type="Pfam" id="PF13561">
    <property type="entry name" value="adh_short_C2"/>
    <property type="match status" value="1"/>
</dbReference>
<dbReference type="PANTHER" id="PTHR24321">
    <property type="entry name" value="DEHYDROGENASES, SHORT CHAIN"/>
    <property type="match status" value="1"/>
</dbReference>
<dbReference type="SUPFAM" id="SSF51735">
    <property type="entry name" value="NAD(P)-binding Rossmann-fold domains"/>
    <property type="match status" value="1"/>
</dbReference>
<dbReference type="EMBL" id="WJXW01000002">
    <property type="protein sequence ID" value="KAF9739059.1"/>
    <property type="molecule type" value="Genomic_DNA"/>
</dbReference>
<evidence type="ECO:0000256" key="2">
    <source>
        <dbReference type="ARBA" id="ARBA00022857"/>
    </source>
</evidence>
<dbReference type="Proteomes" id="UP000756921">
    <property type="component" value="Unassembled WGS sequence"/>
</dbReference>
<name>A0A9P6KUQ5_9PLEO</name>
<sequence>MAYLKDRVILLTGAASGIGLATAHVLASRGAKLSLADANPAGLSAATHEIEERCPGVALRTCVVDVRNEEQVRVWVEGAKEAWGRVDGAANVAGVIGEFEHGFRWLVSCNVSEWDFIMDINLKGVMLCMKHQLCNMSDHGAIVNASSIAGLQGRPRNAAYAASKHGVIGLTRSAAKEFGDRGIRVNAVCPSQAARISVKNTKDETLGEASWVALGRKGKAEEVAELIVYLLSDGASFITGNAVSVDGG</sequence>
<evidence type="ECO:0000256" key="1">
    <source>
        <dbReference type="ARBA" id="ARBA00006484"/>
    </source>
</evidence>
<organism evidence="6 7">
    <name type="scientific">Paraphaeosphaeria minitans</name>
    <dbReference type="NCBI Taxonomy" id="565426"/>
    <lineage>
        <taxon>Eukaryota</taxon>
        <taxon>Fungi</taxon>
        <taxon>Dikarya</taxon>
        <taxon>Ascomycota</taxon>
        <taxon>Pezizomycotina</taxon>
        <taxon>Dothideomycetes</taxon>
        <taxon>Pleosporomycetidae</taxon>
        <taxon>Pleosporales</taxon>
        <taxon>Massarineae</taxon>
        <taxon>Didymosphaeriaceae</taxon>
        <taxon>Paraphaeosphaeria</taxon>
    </lineage>
</organism>
<evidence type="ECO:0000259" key="5">
    <source>
        <dbReference type="SMART" id="SM00822"/>
    </source>
</evidence>
<dbReference type="InterPro" id="IPR036291">
    <property type="entry name" value="NAD(P)-bd_dom_sf"/>
</dbReference>
<dbReference type="OrthoDB" id="1669814at2759"/>
<gene>
    <name evidence="6" type="ORF">PMIN01_01693</name>
</gene>